<feature type="compositionally biased region" description="Polar residues" evidence="3">
    <location>
        <begin position="387"/>
        <end position="397"/>
    </location>
</feature>
<dbReference type="AlphaFoldDB" id="A0A928Z4K1"/>
<feature type="signal peptide" evidence="4">
    <location>
        <begin position="1"/>
        <end position="27"/>
    </location>
</feature>
<dbReference type="InterPro" id="IPR058625">
    <property type="entry name" value="MdtA-like_BSH"/>
</dbReference>
<evidence type="ECO:0000259" key="6">
    <source>
        <dbReference type="Pfam" id="PF25954"/>
    </source>
</evidence>
<protein>
    <submittedName>
        <fullName evidence="7">Efflux RND transporter periplasmic adaptor subunit</fullName>
    </submittedName>
</protein>
<feature type="domain" description="Multidrug resistance protein MdtA-like barrel-sandwich hybrid" evidence="5">
    <location>
        <begin position="74"/>
        <end position="250"/>
    </location>
</feature>
<keyword evidence="4" id="KW-0732">Signal</keyword>
<dbReference type="Proteomes" id="UP000625316">
    <property type="component" value="Unassembled WGS sequence"/>
</dbReference>
<evidence type="ECO:0000259" key="5">
    <source>
        <dbReference type="Pfam" id="PF25917"/>
    </source>
</evidence>
<gene>
    <name evidence="7" type="ORF">IQ266_15360</name>
</gene>
<dbReference type="SUPFAM" id="SSF111369">
    <property type="entry name" value="HlyD-like secretion proteins"/>
    <property type="match status" value="2"/>
</dbReference>
<feature type="compositionally biased region" description="Polar residues" evidence="3">
    <location>
        <begin position="24"/>
        <end position="34"/>
    </location>
</feature>
<dbReference type="GO" id="GO:0015562">
    <property type="term" value="F:efflux transmembrane transporter activity"/>
    <property type="evidence" value="ECO:0007669"/>
    <property type="project" value="TreeGrafter"/>
</dbReference>
<feature type="region of interest" description="Disordered" evidence="3">
    <location>
        <begin position="24"/>
        <end position="44"/>
    </location>
</feature>
<comment type="caution">
    <text evidence="7">The sequence shown here is derived from an EMBL/GenBank/DDBJ whole genome shotgun (WGS) entry which is preliminary data.</text>
</comment>
<evidence type="ECO:0000256" key="3">
    <source>
        <dbReference type="SAM" id="MobiDB-lite"/>
    </source>
</evidence>
<feature type="region of interest" description="Disordered" evidence="3">
    <location>
        <begin position="459"/>
        <end position="482"/>
    </location>
</feature>
<dbReference type="GO" id="GO:1990281">
    <property type="term" value="C:efflux pump complex"/>
    <property type="evidence" value="ECO:0007669"/>
    <property type="project" value="TreeGrafter"/>
</dbReference>
<evidence type="ECO:0000256" key="2">
    <source>
        <dbReference type="SAM" id="Coils"/>
    </source>
</evidence>
<dbReference type="InterPro" id="IPR006143">
    <property type="entry name" value="RND_pump_MFP"/>
</dbReference>
<proteinExistence type="inferred from homology"/>
<dbReference type="Gene3D" id="2.40.50.100">
    <property type="match status" value="1"/>
</dbReference>
<name>A0A928Z4K1_9CYAN</name>
<feature type="compositionally biased region" description="Polar residues" evidence="3">
    <location>
        <begin position="368"/>
        <end position="380"/>
    </location>
</feature>
<evidence type="ECO:0000256" key="4">
    <source>
        <dbReference type="SAM" id="SignalP"/>
    </source>
</evidence>
<feature type="coiled-coil region" evidence="2">
    <location>
        <begin position="113"/>
        <end position="147"/>
    </location>
</feature>
<dbReference type="InterPro" id="IPR058792">
    <property type="entry name" value="Beta-barrel_RND_2"/>
</dbReference>
<dbReference type="Gene3D" id="2.40.30.170">
    <property type="match status" value="1"/>
</dbReference>
<feature type="region of interest" description="Disordered" evidence="3">
    <location>
        <begin position="339"/>
        <end position="409"/>
    </location>
</feature>
<reference evidence="7" key="1">
    <citation type="submission" date="2020-10" db="EMBL/GenBank/DDBJ databases">
        <authorList>
            <person name="Castelo-Branco R."/>
            <person name="Eusebio N."/>
            <person name="Adriana R."/>
            <person name="Vieira A."/>
            <person name="Brugerolle De Fraissinette N."/>
            <person name="Rezende De Castro R."/>
            <person name="Schneider M.P."/>
            <person name="Vasconcelos V."/>
            <person name="Leao P.N."/>
        </authorList>
    </citation>
    <scope>NUCLEOTIDE SEQUENCE</scope>
    <source>
        <strain evidence="7">LEGE 11480</strain>
    </source>
</reference>
<comment type="similarity">
    <text evidence="1">Belongs to the membrane fusion protein (MFP) (TC 8.A.1) family.</text>
</comment>
<accession>A0A928Z4K1</accession>
<keyword evidence="8" id="KW-1185">Reference proteome</keyword>
<organism evidence="7 8">
    <name type="scientific">Romeriopsis navalis LEGE 11480</name>
    <dbReference type="NCBI Taxonomy" id="2777977"/>
    <lineage>
        <taxon>Bacteria</taxon>
        <taxon>Bacillati</taxon>
        <taxon>Cyanobacteriota</taxon>
        <taxon>Cyanophyceae</taxon>
        <taxon>Leptolyngbyales</taxon>
        <taxon>Leptolyngbyaceae</taxon>
        <taxon>Romeriopsis</taxon>
        <taxon>Romeriopsis navalis</taxon>
    </lineage>
</organism>
<dbReference type="RefSeq" id="WP_264325940.1">
    <property type="nucleotide sequence ID" value="NZ_JADEXQ010000053.1"/>
</dbReference>
<dbReference type="Pfam" id="PF25954">
    <property type="entry name" value="Beta-barrel_RND_2"/>
    <property type="match status" value="1"/>
</dbReference>
<dbReference type="PANTHER" id="PTHR30469">
    <property type="entry name" value="MULTIDRUG RESISTANCE PROTEIN MDTA"/>
    <property type="match status" value="1"/>
</dbReference>
<dbReference type="Pfam" id="PF25917">
    <property type="entry name" value="BSH_RND"/>
    <property type="match status" value="1"/>
</dbReference>
<dbReference type="FunFam" id="2.40.30.170:FF:000010">
    <property type="entry name" value="Efflux RND transporter periplasmic adaptor subunit"/>
    <property type="match status" value="1"/>
</dbReference>
<evidence type="ECO:0000313" key="8">
    <source>
        <dbReference type="Proteomes" id="UP000625316"/>
    </source>
</evidence>
<feature type="domain" description="CusB-like beta-barrel" evidence="6">
    <location>
        <begin position="262"/>
        <end position="335"/>
    </location>
</feature>
<dbReference type="PROSITE" id="PS51257">
    <property type="entry name" value="PROKAR_LIPOPROTEIN"/>
    <property type="match status" value="1"/>
</dbReference>
<keyword evidence="2" id="KW-0175">Coiled coil</keyword>
<feature type="compositionally biased region" description="Polar residues" evidence="3">
    <location>
        <begin position="465"/>
        <end position="474"/>
    </location>
</feature>
<sequence length="482" mass="51225">MFRPIAAILIGLVLLSAAGCQSAQTQAQPSSRQGRSGKGNKPDRPIAVQTAIAKSSTLNTPLQYTGTTAPGKLVSLRSQAEGRLLTLRVDVGDRVLQGQKIGELDDRLPQIAINQARAELASRQSEVDQAKSEVSDAEAQVIQTQVAWKQAQADANRLKNLAAKGAISQQQAEQAKTAADSAFQVMRSAQKRVRTRERSVQAAEGRVAAQFATVSEEQARRNYASLNAPISGVITERLTEPGNLIQPGNEILKIGNFNTLKIAVQVSELDLAKIQVGQSVKVKFDAFPKLDFQGRINRIAPTADATTRLIPVEVTVANVGDRITGGLLARVEFQNSNGPGIVIPTSALKPAGNRGGRSRKPGGKRPQASGQASGKPQAQTPRAPASDKNTPRVSGDQSRAPDKNTPRVSGGQVYVIEQTGEQQTVAVRSVTLGQTRNGQVEVLSGLQAGDNYVVRSDKPLKAGQSVRQSVLSESRPSEAPSE</sequence>
<feature type="chain" id="PRO_5037779073" evidence="4">
    <location>
        <begin position="28"/>
        <end position="482"/>
    </location>
</feature>
<dbReference type="NCBIfam" id="TIGR01730">
    <property type="entry name" value="RND_mfp"/>
    <property type="match status" value="1"/>
</dbReference>
<dbReference type="EMBL" id="JADEXQ010000053">
    <property type="protein sequence ID" value="MBE9031112.1"/>
    <property type="molecule type" value="Genomic_DNA"/>
</dbReference>
<evidence type="ECO:0000313" key="7">
    <source>
        <dbReference type="EMBL" id="MBE9031112.1"/>
    </source>
</evidence>
<evidence type="ECO:0000256" key="1">
    <source>
        <dbReference type="ARBA" id="ARBA00009477"/>
    </source>
</evidence>
<dbReference type="PANTHER" id="PTHR30469:SF15">
    <property type="entry name" value="HLYD FAMILY OF SECRETION PROTEINS"/>
    <property type="match status" value="1"/>
</dbReference>
<dbReference type="Gene3D" id="2.40.420.20">
    <property type="match status" value="1"/>
</dbReference>